<dbReference type="EMBL" id="CP002531">
    <property type="protein sequence ID" value="ADY38179.1"/>
    <property type="molecule type" value="Genomic_DNA"/>
</dbReference>
<proteinExistence type="predicted"/>
<reference evidence="3 4" key="2">
    <citation type="submission" date="2011-02" db="EMBL/GenBank/DDBJ databases">
        <title>The complete sequence of plasmid1 of Bacteroides salanitronis DSM 18170.</title>
        <authorList>
            <consortium name="US DOE Joint Genome Institute (JGI-PGF)"/>
            <person name="Lucas S."/>
            <person name="Copeland A."/>
            <person name="Lapidus A."/>
            <person name="Goodwin L."/>
            <person name="Pitluck S."/>
            <person name="Kyrpides N."/>
            <person name="Mavromatis K."/>
            <person name="Ivanova N."/>
            <person name="Mikhailova N."/>
            <person name="Teshima H."/>
            <person name="Misra M."/>
            <person name="Detter J.C."/>
            <person name="Han C."/>
            <person name="Larimer F."/>
            <person name="Land M."/>
            <person name="Hauser L."/>
            <person name="Markowitz V."/>
            <person name="Cheng J.-F."/>
            <person name="Hugenholtz P."/>
            <person name="Woyke T."/>
            <person name="Wu D."/>
            <person name="Gronow S."/>
            <person name="Wellnitz S."/>
            <person name="Brambilla E."/>
            <person name="Klenk H.-P."/>
            <person name="Eisen J.A."/>
        </authorList>
    </citation>
    <scope>NUCLEOTIDE SEQUENCE [LARGE SCALE GENOMIC DNA]</scope>
    <source>
        <strain evidence="3 4">DSM 18170</strain>
        <plasmid evidence="3 4">pBACSA01</plasmid>
    </source>
</reference>
<feature type="domain" description="Conjugative transposon TraM C-terminal" evidence="2">
    <location>
        <begin position="224"/>
        <end position="373"/>
    </location>
</feature>
<sequence>MKSIDIKKPKYILPALVLPFILGIGWIIKDMWSNSVPIEETQLTEMTELNTEIPDAELEKRTVHNKFEALKSAFNKSSDFSSIQTIDKEENNNEIEDNGSLYTNEEMRHIDSLNQASQLKKTELDNQTAALMEIQNNALTGNEKRPEKERELPQKSKMQEEMELFKMQMAYIDSLQNPQRHQKPVVNDSKKTDMEEKTIEVMKAVNPATAYFNTVGKDKKTSLITAILDENVKVTQGSRIRIRLLDDIMLNDAILSKGTYIYGNVSGFSEQRVKINISSIMLDGKRMKVDLSVYDIDGQEGFFVPSSAFRDLSKDIGSQVGSQNITMNTSNGGVEQFAFNALQDAYRSTTQALSKNIKKNKAKLKYNTQIFLVNNKEEK</sequence>
<dbReference type="InterPro" id="IPR055407">
    <property type="entry name" value="TraM_C"/>
</dbReference>
<dbReference type="Proteomes" id="UP000007486">
    <property type="component" value="Plasmid pBACSA01"/>
</dbReference>
<dbReference type="RefSeq" id="WP_013619532.1">
    <property type="nucleotide sequence ID" value="NC_015165.1"/>
</dbReference>
<evidence type="ECO:0000259" key="2">
    <source>
        <dbReference type="Pfam" id="PF12508"/>
    </source>
</evidence>
<evidence type="ECO:0000256" key="1">
    <source>
        <dbReference type="SAM" id="Phobius"/>
    </source>
</evidence>
<dbReference type="InterPro" id="IPR022187">
    <property type="entry name" value="Conjug_transposon_TraM"/>
</dbReference>
<keyword evidence="1" id="KW-1133">Transmembrane helix</keyword>
<dbReference type="AlphaFoldDB" id="F0R958"/>
<evidence type="ECO:0000313" key="3">
    <source>
        <dbReference type="EMBL" id="ADY38179.1"/>
    </source>
</evidence>
<evidence type="ECO:0000313" key="4">
    <source>
        <dbReference type="Proteomes" id="UP000007486"/>
    </source>
</evidence>
<keyword evidence="4" id="KW-1185">Reference proteome</keyword>
<dbReference type="HOGENOM" id="CLU_058405_0_0_10"/>
<keyword evidence="1" id="KW-0812">Transmembrane</keyword>
<geneLocation type="plasmid" evidence="3 4">
    <name>pBACSA01</name>
</geneLocation>
<gene>
    <name evidence="3" type="ordered locus">Bacsa_3658</name>
</gene>
<organism evidence="3 4">
    <name type="scientific">Phocaeicola salanitronis (strain DSM 18170 / JCM 13657 / CCUG 60908 / BL78)</name>
    <name type="common">Bacteroides salanitronis</name>
    <dbReference type="NCBI Taxonomy" id="667015"/>
    <lineage>
        <taxon>Bacteria</taxon>
        <taxon>Pseudomonadati</taxon>
        <taxon>Bacteroidota</taxon>
        <taxon>Bacteroidia</taxon>
        <taxon>Bacteroidales</taxon>
        <taxon>Bacteroidaceae</taxon>
        <taxon>Phocaeicola</taxon>
    </lineage>
</organism>
<keyword evidence="3" id="KW-0614">Plasmid</keyword>
<keyword evidence="1" id="KW-0472">Membrane</keyword>
<feature type="transmembrane region" description="Helical" evidence="1">
    <location>
        <begin position="12"/>
        <end position="28"/>
    </location>
</feature>
<protein>
    <submittedName>
        <fullName evidence="3">Bacteroides conjugative transposon TraM protein</fullName>
    </submittedName>
</protein>
<dbReference type="Pfam" id="PF12508">
    <property type="entry name" value="Transposon_TraM"/>
    <property type="match status" value="1"/>
</dbReference>
<dbReference type="KEGG" id="bsa:Bacsa_3658"/>
<dbReference type="NCBIfam" id="TIGR03779">
    <property type="entry name" value="Bac_Flav_CT_M"/>
    <property type="match status" value="1"/>
</dbReference>
<name>F0R958_PHOSB</name>
<dbReference type="OrthoDB" id="1453786at2"/>
<reference evidence="4" key="1">
    <citation type="journal article" date="2011" name="Stand. Genomic Sci.">
        <title>Complete genome sequence of Bacteroides salanitronis type strain (BL78).</title>
        <authorList>
            <person name="Gronow S."/>
            <person name="Held B."/>
            <person name="Lucas S."/>
            <person name="Lapidus A."/>
            <person name="Del Rio T.G."/>
            <person name="Nolan M."/>
            <person name="Tice H."/>
            <person name="Deshpande S."/>
            <person name="Cheng J.F."/>
            <person name="Pitluck S."/>
            <person name="Liolios K."/>
            <person name="Pagani I."/>
            <person name="Ivanova N."/>
            <person name="Mavromatis K."/>
            <person name="Pati A."/>
            <person name="Tapia R."/>
            <person name="Han C."/>
            <person name="Goodwin L."/>
            <person name="Chen A."/>
            <person name="Palaniappan K."/>
            <person name="Land M."/>
            <person name="Hauser L."/>
            <person name="Chang Y.J."/>
            <person name="Jeffries C.D."/>
            <person name="Brambilla E.M."/>
            <person name="Rohde M."/>
            <person name="Goker M."/>
            <person name="Detter J.C."/>
            <person name="Woyke T."/>
            <person name="Bristow J."/>
            <person name="Markowitz V."/>
            <person name="Hugenholtz P."/>
            <person name="Kyrpides N.C."/>
            <person name="Klenk H.P."/>
            <person name="Eisen J.A."/>
        </authorList>
    </citation>
    <scope>NUCLEOTIDE SEQUENCE [LARGE SCALE GENOMIC DNA]</scope>
    <source>
        <strain evidence="4">DSM 18170</strain>
    </source>
</reference>
<accession>F0R958</accession>